<dbReference type="AlphaFoldDB" id="A0A6L6QI34"/>
<keyword evidence="3" id="KW-1185">Reference proteome</keyword>
<accession>A0A6L6QI34</accession>
<dbReference type="EMBL" id="WNKX01000007">
    <property type="protein sequence ID" value="MTW11306.1"/>
    <property type="molecule type" value="Genomic_DNA"/>
</dbReference>
<feature type="chain" id="PRO_5026912952" evidence="1">
    <location>
        <begin position="21"/>
        <end position="361"/>
    </location>
</feature>
<sequence length="361" mass="40180">MRVGLWAPAVLLAVAGTCSAQEAWRGIWEGTIGKQPVRVCLDDDARYYYLKYREDIHLEPVEGADGGWRETAGYQDEPTGKWQLAQAGADSLRGIWSSPDASKQAPIRLKRTSAARSTDRNLCEAGQFFKPVADAEKLIAGPVKKFGRHGYQELSTRIQERGNQESFVPNAIVLRDYGAIGAAVNQTLQERLRQRLARHHDTRMNGLAESFEEVMWLSDRWLTLRDMEWAAGHGVSGSSTWYETWDLTTGHRVDLWRWFNARSGAWHEEAGHDGAEQVFTTSRALQKAIGPFDNNGGDPDCKDPGKSWRDPRLVSGGIEFEAGATGPCLVTAVVSFKALQPFLNEEGLRQVAALQREAVKP</sequence>
<dbReference type="Proteomes" id="UP000472320">
    <property type="component" value="Unassembled WGS sequence"/>
</dbReference>
<comment type="caution">
    <text evidence="2">The sequence shown here is derived from an EMBL/GenBank/DDBJ whole genome shotgun (WGS) entry which is preliminary data.</text>
</comment>
<dbReference type="RefSeq" id="WP_155454261.1">
    <property type="nucleotide sequence ID" value="NZ_WNKX01000007.1"/>
</dbReference>
<name>A0A6L6QI34_9BURK</name>
<keyword evidence="1" id="KW-0732">Signal</keyword>
<feature type="signal peptide" evidence="1">
    <location>
        <begin position="1"/>
        <end position="20"/>
    </location>
</feature>
<gene>
    <name evidence="2" type="ORF">GM658_11945</name>
</gene>
<proteinExistence type="predicted"/>
<evidence type="ECO:0000313" key="2">
    <source>
        <dbReference type="EMBL" id="MTW11306.1"/>
    </source>
</evidence>
<organism evidence="2 3">
    <name type="scientific">Massilia eburnea</name>
    <dbReference type="NCBI Taxonomy" id="1776165"/>
    <lineage>
        <taxon>Bacteria</taxon>
        <taxon>Pseudomonadati</taxon>
        <taxon>Pseudomonadota</taxon>
        <taxon>Betaproteobacteria</taxon>
        <taxon>Burkholderiales</taxon>
        <taxon>Oxalobacteraceae</taxon>
        <taxon>Telluria group</taxon>
        <taxon>Massilia</taxon>
    </lineage>
</organism>
<evidence type="ECO:0000313" key="3">
    <source>
        <dbReference type="Proteomes" id="UP000472320"/>
    </source>
</evidence>
<dbReference type="OrthoDB" id="6253132at2"/>
<protein>
    <submittedName>
        <fullName evidence="2">Uncharacterized protein</fullName>
    </submittedName>
</protein>
<evidence type="ECO:0000256" key="1">
    <source>
        <dbReference type="SAM" id="SignalP"/>
    </source>
</evidence>
<reference evidence="2 3" key="1">
    <citation type="submission" date="2019-11" db="EMBL/GenBank/DDBJ databases">
        <title>Type strains purchased from KCTC, JCM and DSMZ.</title>
        <authorList>
            <person name="Lu H."/>
        </authorList>
    </citation>
    <scope>NUCLEOTIDE SEQUENCE [LARGE SCALE GENOMIC DNA]</scope>
    <source>
        <strain evidence="2 3">JCM 31587</strain>
    </source>
</reference>